<dbReference type="InterPro" id="IPR019008">
    <property type="entry name" value="Beta_sandwich_EMC7"/>
</dbReference>
<proteinExistence type="predicted"/>
<evidence type="ECO:0000256" key="4">
    <source>
        <dbReference type="ARBA" id="ARBA00022989"/>
    </source>
</evidence>
<reference evidence="10 11" key="1">
    <citation type="journal article" date="2020" name="Phytopathology">
        <title>Genome Sequence Resources of Colletotrichum truncatum, C. plurivorum, C. musicola, and C. sojae: Four Species Pathogenic to Soybean (Glycine max).</title>
        <authorList>
            <person name="Rogerio F."/>
            <person name="Boufleur T.R."/>
            <person name="Ciampi-Guillardi M."/>
            <person name="Sukno S.A."/>
            <person name="Thon M.R."/>
            <person name="Massola Junior N.S."/>
            <person name="Baroncelli R."/>
        </authorList>
    </citation>
    <scope>NUCLEOTIDE SEQUENCE [LARGE SCALE GENOMIC DNA]</scope>
    <source>
        <strain evidence="10 11">LFN0009</strain>
    </source>
</reference>
<evidence type="ECO:0000256" key="6">
    <source>
        <dbReference type="SAM" id="MobiDB-lite"/>
    </source>
</evidence>
<gene>
    <name evidence="10" type="ORF">CSOJ01_07170</name>
</gene>
<keyword evidence="3 8" id="KW-0732">Signal</keyword>
<evidence type="ECO:0000256" key="1">
    <source>
        <dbReference type="ARBA" id="ARBA00004167"/>
    </source>
</evidence>
<protein>
    <recommendedName>
        <fullName evidence="9">ER membrane protein complex subunit 7 beta-sandwich domain-containing protein</fullName>
    </recommendedName>
</protein>
<evidence type="ECO:0000256" key="7">
    <source>
        <dbReference type="SAM" id="Phobius"/>
    </source>
</evidence>
<keyword evidence="5 7" id="KW-0472">Membrane</keyword>
<dbReference type="EMBL" id="WIGN01000108">
    <property type="protein sequence ID" value="KAF6808999.1"/>
    <property type="molecule type" value="Genomic_DNA"/>
</dbReference>
<organism evidence="10 11">
    <name type="scientific">Colletotrichum sojae</name>
    <dbReference type="NCBI Taxonomy" id="2175907"/>
    <lineage>
        <taxon>Eukaryota</taxon>
        <taxon>Fungi</taxon>
        <taxon>Dikarya</taxon>
        <taxon>Ascomycota</taxon>
        <taxon>Pezizomycotina</taxon>
        <taxon>Sordariomycetes</taxon>
        <taxon>Hypocreomycetidae</taxon>
        <taxon>Glomerellales</taxon>
        <taxon>Glomerellaceae</taxon>
        <taxon>Colletotrichum</taxon>
        <taxon>Colletotrichum orchidearum species complex</taxon>
    </lineage>
</organism>
<keyword evidence="2 7" id="KW-0812">Transmembrane</keyword>
<dbReference type="Pfam" id="PF09430">
    <property type="entry name" value="EMC7_beta-sandw"/>
    <property type="match status" value="1"/>
</dbReference>
<evidence type="ECO:0000256" key="8">
    <source>
        <dbReference type="SAM" id="SignalP"/>
    </source>
</evidence>
<evidence type="ECO:0000256" key="5">
    <source>
        <dbReference type="ARBA" id="ARBA00023136"/>
    </source>
</evidence>
<accession>A0A8H6MTZ9</accession>
<feature type="transmembrane region" description="Helical" evidence="7">
    <location>
        <begin position="152"/>
        <end position="170"/>
    </location>
</feature>
<comment type="subcellular location">
    <subcellularLocation>
        <location evidence="1">Membrane</location>
        <topology evidence="1">Single-pass membrane protein</topology>
    </subcellularLocation>
</comment>
<dbReference type="PANTHER" id="PTHR13605">
    <property type="entry name" value="ER MEMBRANE PROTEIN COMPLEX SUBUNIT 7"/>
    <property type="match status" value="1"/>
</dbReference>
<comment type="caution">
    <text evidence="10">The sequence shown here is derived from an EMBL/GenBank/DDBJ whole genome shotgun (WGS) entry which is preliminary data.</text>
</comment>
<evidence type="ECO:0000256" key="2">
    <source>
        <dbReference type="ARBA" id="ARBA00022692"/>
    </source>
</evidence>
<dbReference type="AlphaFoldDB" id="A0A8H6MTZ9"/>
<feature type="chain" id="PRO_5034803698" description="ER membrane protein complex subunit 7 beta-sandwich domain-containing protein" evidence="8">
    <location>
        <begin position="17"/>
        <end position="259"/>
    </location>
</feature>
<sequence length="259" mass="27318">MRLLTSLLALPAAALAASVTLLVPASPALPNPYTLPPSTRASLSALSSSHTAPLSVHNTFVFGNVTAPGSYLVDVHCATHAFVPLRLDVAADGTLSAWETYRGNDWDNKGEALQSKELANGARAFEVRVLGGKNYFVERSKFSVFTILKNPMILLGLVSMGIFIGMPYLMENSTFPPILYLPVLTCCPPVDPEMRAEFEERQKSNPMNSILGGGGAQPGGSFDMAAFLAGTSGNKEQQQASGSSNGAGGSGKKDKGARR</sequence>
<evidence type="ECO:0000259" key="9">
    <source>
        <dbReference type="Pfam" id="PF09430"/>
    </source>
</evidence>
<dbReference type="Proteomes" id="UP000652219">
    <property type="component" value="Unassembled WGS sequence"/>
</dbReference>
<feature type="signal peptide" evidence="8">
    <location>
        <begin position="1"/>
        <end position="16"/>
    </location>
</feature>
<dbReference type="InterPro" id="IPR039163">
    <property type="entry name" value="EMC7"/>
</dbReference>
<keyword evidence="11" id="KW-1185">Reference proteome</keyword>
<feature type="region of interest" description="Disordered" evidence="6">
    <location>
        <begin position="199"/>
        <end position="259"/>
    </location>
</feature>
<dbReference type="GO" id="GO:0072546">
    <property type="term" value="C:EMC complex"/>
    <property type="evidence" value="ECO:0007669"/>
    <property type="project" value="TreeGrafter"/>
</dbReference>
<evidence type="ECO:0000313" key="10">
    <source>
        <dbReference type="EMBL" id="KAF6808999.1"/>
    </source>
</evidence>
<feature type="domain" description="ER membrane protein complex subunit 7 beta-sandwich" evidence="9">
    <location>
        <begin position="31"/>
        <end position="155"/>
    </location>
</feature>
<keyword evidence="4 7" id="KW-1133">Transmembrane helix</keyword>
<name>A0A8H6MTZ9_9PEZI</name>
<evidence type="ECO:0000313" key="11">
    <source>
        <dbReference type="Proteomes" id="UP000652219"/>
    </source>
</evidence>
<dbReference type="PANTHER" id="PTHR13605:SF4">
    <property type="entry name" value="ER MEMBRANE PROTEIN COMPLEX SUBUNIT 7"/>
    <property type="match status" value="1"/>
</dbReference>
<evidence type="ECO:0000256" key="3">
    <source>
        <dbReference type="ARBA" id="ARBA00022729"/>
    </source>
</evidence>